<accession>A0A1C0A8W0</accession>
<protein>
    <submittedName>
        <fullName evidence="3">Fatty acid-binding protein DegV</fullName>
    </submittedName>
</protein>
<dbReference type="Pfam" id="PF02645">
    <property type="entry name" value="DegV"/>
    <property type="match status" value="1"/>
</dbReference>
<reference evidence="4" key="1">
    <citation type="submission" date="2016-07" db="EMBL/GenBank/DDBJ databases">
        <authorList>
            <person name="Florea S."/>
            <person name="Webb J.S."/>
            <person name="Jaromczyk J."/>
            <person name="Schardl C.L."/>
        </authorList>
    </citation>
    <scope>NUCLEOTIDE SEQUENCE [LARGE SCALE GENOMIC DNA]</scope>
    <source>
        <strain evidence="4">Z6</strain>
    </source>
</reference>
<organism evidence="3 4">
    <name type="scientific">Orenia metallireducens</name>
    <dbReference type="NCBI Taxonomy" id="1413210"/>
    <lineage>
        <taxon>Bacteria</taxon>
        <taxon>Bacillati</taxon>
        <taxon>Bacillota</taxon>
        <taxon>Clostridia</taxon>
        <taxon>Halanaerobiales</taxon>
        <taxon>Halobacteroidaceae</taxon>
        <taxon>Orenia</taxon>
    </lineage>
</organism>
<comment type="caution">
    <text evidence="3">The sequence shown here is derived from an EMBL/GenBank/DDBJ whole genome shotgun (WGS) entry which is preliminary data.</text>
</comment>
<dbReference type="Gene3D" id="3.30.1180.10">
    <property type="match status" value="1"/>
</dbReference>
<dbReference type="EMBL" id="LWDV01000009">
    <property type="protein sequence ID" value="OCL26677.1"/>
    <property type="molecule type" value="Genomic_DNA"/>
</dbReference>
<dbReference type="InterPro" id="IPR043168">
    <property type="entry name" value="DegV_C"/>
</dbReference>
<reference evidence="3 4" key="2">
    <citation type="submission" date="2016-08" db="EMBL/GenBank/DDBJ databases">
        <title>Orenia metallireducens sp. nov. strain Z6, a Novel Metal-reducing Firmicute from the Deep Subsurface.</title>
        <authorList>
            <person name="Maxim B.I."/>
            <person name="Kenneth K."/>
            <person name="Flynn T.M."/>
            <person name="Oloughlin E.J."/>
            <person name="Locke R.A."/>
            <person name="Weber J.R."/>
            <person name="Egan S.M."/>
            <person name="Mackie R.I."/>
            <person name="Cann I.K."/>
        </authorList>
    </citation>
    <scope>NUCLEOTIDE SEQUENCE [LARGE SCALE GENOMIC DNA]</scope>
    <source>
        <strain evidence="3 4">Z6</strain>
    </source>
</reference>
<keyword evidence="2" id="KW-0446">Lipid-binding</keyword>
<dbReference type="RefSeq" id="WP_068718746.1">
    <property type="nucleotide sequence ID" value="NZ_LWDV01000009.1"/>
</dbReference>
<gene>
    <name evidence="3" type="ORF">U472_11930</name>
</gene>
<evidence type="ECO:0000256" key="2">
    <source>
        <dbReference type="ARBA" id="ARBA00023121"/>
    </source>
</evidence>
<dbReference type="Proteomes" id="UP000093514">
    <property type="component" value="Unassembled WGS sequence"/>
</dbReference>
<comment type="function">
    <text evidence="1">May bind long-chain fatty acids, such as palmitate, and may play a role in lipid transport or fatty acid metabolism.</text>
</comment>
<keyword evidence="4" id="KW-1185">Reference proteome</keyword>
<dbReference type="GO" id="GO:0008289">
    <property type="term" value="F:lipid binding"/>
    <property type="evidence" value="ECO:0007669"/>
    <property type="project" value="UniProtKB-KW"/>
</dbReference>
<dbReference type="Gene3D" id="3.40.50.10170">
    <property type="match status" value="1"/>
</dbReference>
<dbReference type="PANTHER" id="PTHR33434:SF3">
    <property type="entry name" value="DEGV DOMAIN-CONTAINING PROTEIN YITS"/>
    <property type="match status" value="1"/>
</dbReference>
<dbReference type="SUPFAM" id="SSF82549">
    <property type="entry name" value="DAK1/DegV-like"/>
    <property type="match status" value="1"/>
</dbReference>
<dbReference type="PROSITE" id="PS51482">
    <property type="entry name" value="DEGV"/>
    <property type="match status" value="1"/>
</dbReference>
<evidence type="ECO:0000313" key="4">
    <source>
        <dbReference type="Proteomes" id="UP000093514"/>
    </source>
</evidence>
<dbReference type="AlphaFoldDB" id="A0A1C0A8W0"/>
<dbReference type="PANTHER" id="PTHR33434">
    <property type="entry name" value="DEGV DOMAIN-CONTAINING PROTEIN DR_1986-RELATED"/>
    <property type="match status" value="1"/>
</dbReference>
<dbReference type="OrthoDB" id="9781230at2"/>
<proteinExistence type="predicted"/>
<dbReference type="NCBIfam" id="TIGR00762">
    <property type="entry name" value="DegV"/>
    <property type="match status" value="1"/>
</dbReference>
<dbReference type="InterPro" id="IPR050270">
    <property type="entry name" value="DegV_domain_contain"/>
</dbReference>
<sequence>MNQKIALLTDSTSDIPREVLEEKNIHSLPLKIIYKDEEYTDRVDIQPEEIYNRFAEEIPTTSMPSPNDVQKKLLELKEKGVTHVIAIHISSGLSGTYNMVRMIAQQVEGITVEVIDSKALSMGLGRLVLYAAELIEEGLSFNDIIEKINDKMKNTDIFFVVKTLKYLIEGGRIGKVSGTIGELLNLKPIISIDEEGQYYTLKKSRGRKKSINAIYNIVRDKIKEGISTVDVMHGAACEEAKELLEKVKKLDNVKETFFGQIGPSMVVHTGPGLIGVIVSKVD</sequence>
<evidence type="ECO:0000313" key="3">
    <source>
        <dbReference type="EMBL" id="OCL26677.1"/>
    </source>
</evidence>
<name>A0A1C0A8W0_9FIRM</name>
<dbReference type="InterPro" id="IPR003797">
    <property type="entry name" value="DegV"/>
</dbReference>
<evidence type="ECO:0000256" key="1">
    <source>
        <dbReference type="ARBA" id="ARBA00003238"/>
    </source>
</evidence>